<evidence type="ECO:0000256" key="2">
    <source>
        <dbReference type="ARBA" id="ARBA00022473"/>
    </source>
</evidence>
<dbReference type="GO" id="GO:0000978">
    <property type="term" value="F:RNA polymerase II cis-regulatory region sequence-specific DNA binding"/>
    <property type="evidence" value="ECO:0007669"/>
    <property type="project" value="TreeGrafter"/>
</dbReference>
<dbReference type="PANTHER" id="PTHR45636">
    <property type="entry name" value="PAIRED BOX PROTEIN PAX-6-RELATED-RELATED"/>
    <property type="match status" value="1"/>
</dbReference>
<feature type="compositionally biased region" description="Low complexity" evidence="8">
    <location>
        <begin position="168"/>
        <end position="184"/>
    </location>
</feature>
<dbReference type="HOGENOM" id="CLU_063542_0_0_1"/>
<dbReference type="SUPFAM" id="SSF46689">
    <property type="entry name" value="Homeodomain-like"/>
    <property type="match status" value="1"/>
</dbReference>
<sequence length="371" mass="41205">MPHTGQAGINQLGGLFVNGRPLPLHVRQRIIELALMGVRPCDISRQLLVSHGCVSKILTRFYETGSIKPGSIGGSKPKHVTTPHIVKKILKLKQENPALFAWEIRDLLRREILQSRSNDNRFNQGSDINLSVPSISSINRILRTGTESREVVLFSNHESTNGLKTLMSSSSSTSPQSSSSSTSSLSTSTFNWKLPASSKLDPNGTVTGPTSSLTANISTSRIISNSISSETQQQSIDYQKIDREEEARFGMNRKILNQATCELGNCNVIVPKKRRKYTSYNIEDILRSDDPDVEEIDYCNANQIAESTFLGPDLSKSNIWNDYLSRNRFFSANNPTITSMFINSPIVFNSQQNQFETIPQISSTGHNLIIN</sequence>
<dbReference type="EnsemblMetazoa" id="tetur04g02670.1">
    <property type="protein sequence ID" value="tetur04g02670.1"/>
    <property type="gene ID" value="tetur04g02670"/>
</dbReference>
<proteinExistence type="predicted"/>
<keyword evidence="4" id="KW-0805">Transcription regulation</keyword>
<evidence type="ECO:0000256" key="3">
    <source>
        <dbReference type="ARBA" id="ARBA00022724"/>
    </source>
</evidence>
<accession>T1K1U4</accession>
<dbReference type="PROSITE" id="PS51057">
    <property type="entry name" value="PAIRED_2"/>
    <property type="match status" value="1"/>
</dbReference>
<dbReference type="GO" id="GO:0005634">
    <property type="term" value="C:nucleus"/>
    <property type="evidence" value="ECO:0007669"/>
    <property type="project" value="UniProtKB-SubCell"/>
</dbReference>
<dbReference type="Proteomes" id="UP000015104">
    <property type="component" value="Unassembled WGS sequence"/>
</dbReference>
<evidence type="ECO:0000256" key="1">
    <source>
        <dbReference type="ARBA" id="ARBA00004123"/>
    </source>
</evidence>
<dbReference type="eggNOG" id="KOG3862">
    <property type="taxonomic scope" value="Eukaryota"/>
</dbReference>
<dbReference type="PRINTS" id="PR00027">
    <property type="entry name" value="PAIREDBOX"/>
</dbReference>
<dbReference type="STRING" id="32264.T1K1U4"/>
<feature type="domain" description="Paired" evidence="9">
    <location>
        <begin position="5"/>
        <end position="145"/>
    </location>
</feature>
<organism evidence="10 11">
    <name type="scientific">Tetranychus urticae</name>
    <name type="common">Two-spotted spider mite</name>
    <dbReference type="NCBI Taxonomy" id="32264"/>
    <lineage>
        <taxon>Eukaryota</taxon>
        <taxon>Metazoa</taxon>
        <taxon>Ecdysozoa</taxon>
        <taxon>Arthropoda</taxon>
        <taxon>Chelicerata</taxon>
        <taxon>Arachnida</taxon>
        <taxon>Acari</taxon>
        <taxon>Acariformes</taxon>
        <taxon>Trombidiformes</taxon>
        <taxon>Prostigmata</taxon>
        <taxon>Eleutherengona</taxon>
        <taxon>Raphignathae</taxon>
        <taxon>Tetranychoidea</taxon>
        <taxon>Tetranychidae</taxon>
        <taxon>Tetranychus</taxon>
    </lineage>
</organism>
<dbReference type="InterPro" id="IPR036388">
    <property type="entry name" value="WH-like_DNA-bd_sf"/>
</dbReference>
<evidence type="ECO:0000313" key="10">
    <source>
        <dbReference type="EnsemblMetazoa" id="tetur04g02670.1"/>
    </source>
</evidence>
<comment type="subcellular location">
    <subcellularLocation>
        <location evidence="1">Nucleus</location>
    </subcellularLocation>
</comment>
<evidence type="ECO:0000256" key="8">
    <source>
        <dbReference type="SAM" id="MobiDB-lite"/>
    </source>
</evidence>
<dbReference type="AlphaFoldDB" id="T1K1U4"/>
<reference evidence="11" key="1">
    <citation type="submission" date="2011-08" db="EMBL/GenBank/DDBJ databases">
        <authorList>
            <person name="Rombauts S."/>
        </authorList>
    </citation>
    <scope>NUCLEOTIDE SEQUENCE</scope>
    <source>
        <strain evidence="11">London</strain>
    </source>
</reference>
<dbReference type="SMART" id="SM00351">
    <property type="entry name" value="PAX"/>
    <property type="match status" value="1"/>
</dbReference>
<keyword evidence="3" id="KW-0563">Paired box</keyword>
<keyword evidence="11" id="KW-1185">Reference proteome</keyword>
<keyword evidence="7" id="KW-0539">Nucleus</keyword>
<dbReference type="PROSITE" id="PS00034">
    <property type="entry name" value="PAIRED_1"/>
    <property type="match status" value="1"/>
</dbReference>
<dbReference type="Gene3D" id="1.10.10.10">
    <property type="entry name" value="Winged helix-like DNA-binding domain superfamily/Winged helix DNA-binding domain"/>
    <property type="match status" value="2"/>
</dbReference>
<dbReference type="EMBL" id="CAEY01001357">
    <property type="status" value="NOT_ANNOTATED_CDS"/>
    <property type="molecule type" value="Genomic_DNA"/>
</dbReference>
<evidence type="ECO:0000256" key="4">
    <source>
        <dbReference type="ARBA" id="ARBA00023015"/>
    </source>
</evidence>
<dbReference type="GO" id="GO:0000981">
    <property type="term" value="F:DNA-binding transcription factor activity, RNA polymerase II-specific"/>
    <property type="evidence" value="ECO:0007669"/>
    <property type="project" value="TreeGrafter"/>
</dbReference>
<dbReference type="InterPro" id="IPR009057">
    <property type="entry name" value="Homeodomain-like_sf"/>
</dbReference>
<dbReference type="PANTHER" id="PTHR45636:SF43">
    <property type="entry name" value="PAIRED BOX POX-NEURO PROTEIN"/>
    <property type="match status" value="1"/>
</dbReference>
<evidence type="ECO:0000256" key="6">
    <source>
        <dbReference type="ARBA" id="ARBA00023163"/>
    </source>
</evidence>
<keyword evidence="6" id="KW-0804">Transcription</keyword>
<gene>
    <name evidence="10" type="primary">107360128</name>
</gene>
<evidence type="ECO:0000256" key="5">
    <source>
        <dbReference type="ARBA" id="ARBA00023125"/>
    </source>
</evidence>
<name>T1K1U4_TETUR</name>
<dbReference type="Pfam" id="PF00292">
    <property type="entry name" value="PAX"/>
    <property type="match status" value="1"/>
</dbReference>
<evidence type="ECO:0000259" key="9">
    <source>
        <dbReference type="PROSITE" id="PS51057"/>
    </source>
</evidence>
<evidence type="ECO:0000313" key="11">
    <source>
        <dbReference type="Proteomes" id="UP000015104"/>
    </source>
</evidence>
<feature type="region of interest" description="Disordered" evidence="8">
    <location>
        <begin position="164"/>
        <end position="184"/>
    </location>
</feature>
<evidence type="ECO:0000256" key="7">
    <source>
        <dbReference type="ARBA" id="ARBA00023242"/>
    </source>
</evidence>
<keyword evidence="2" id="KW-0217">Developmental protein</keyword>
<dbReference type="InterPro" id="IPR001523">
    <property type="entry name" value="Paired_dom"/>
</dbReference>
<dbReference type="InterPro" id="IPR043565">
    <property type="entry name" value="PAX_fam"/>
</dbReference>
<reference evidence="10" key="2">
    <citation type="submission" date="2015-06" db="UniProtKB">
        <authorList>
            <consortium name="EnsemblMetazoa"/>
        </authorList>
    </citation>
    <scope>IDENTIFICATION</scope>
</reference>
<dbReference type="FunFam" id="1.10.10.10:FF:000013">
    <property type="entry name" value="Paired box 8 isoform 1"/>
    <property type="match status" value="1"/>
</dbReference>
<protein>
    <recommendedName>
        <fullName evidence="9">Paired domain-containing protein</fullName>
    </recommendedName>
</protein>
<keyword evidence="5" id="KW-0238">DNA-binding</keyword>
<dbReference type="OrthoDB" id="3225452at2759"/>
<dbReference type="InterPro" id="IPR043182">
    <property type="entry name" value="PAIRED_DNA-bd_dom"/>
</dbReference>